<dbReference type="PROSITE" id="PS50097">
    <property type="entry name" value="BTB"/>
    <property type="match status" value="1"/>
</dbReference>
<organism evidence="4 5">
    <name type="scientific">Pinctada imbricata</name>
    <name type="common">Atlantic pearl-oyster</name>
    <name type="synonym">Pinctada martensii</name>
    <dbReference type="NCBI Taxonomy" id="66713"/>
    <lineage>
        <taxon>Eukaryota</taxon>
        <taxon>Metazoa</taxon>
        <taxon>Spiralia</taxon>
        <taxon>Lophotrochozoa</taxon>
        <taxon>Mollusca</taxon>
        <taxon>Bivalvia</taxon>
        <taxon>Autobranchia</taxon>
        <taxon>Pteriomorphia</taxon>
        <taxon>Pterioida</taxon>
        <taxon>Pterioidea</taxon>
        <taxon>Pteriidae</taxon>
        <taxon>Pinctada</taxon>
    </lineage>
</organism>
<dbReference type="EMBL" id="VSWD01000010">
    <property type="protein sequence ID" value="KAK3089299.1"/>
    <property type="molecule type" value="Genomic_DNA"/>
</dbReference>
<dbReference type="PANTHER" id="PTHR45632">
    <property type="entry name" value="LD33804P"/>
    <property type="match status" value="1"/>
</dbReference>
<name>A0AA88XY99_PINIB</name>
<dbReference type="InterPro" id="IPR011043">
    <property type="entry name" value="Gal_Oxase/kelch_b-propeller"/>
</dbReference>
<gene>
    <name evidence="4" type="ORF">FSP39_002479</name>
</gene>
<dbReference type="InterPro" id="IPR017096">
    <property type="entry name" value="BTB-kelch_protein"/>
</dbReference>
<keyword evidence="1" id="KW-0880">Kelch repeat</keyword>
<dbReference type="Pfam" id="PF24681">
    <property type="entry name" value="Kelch_KLHDC2_KLHL20_DRC7"/>
    <property type="match status" value="1"/>
</dbReference>
<feature type="domain" description="BTB" evidence="3">
    <location>
        <begin position="1"/>
        <end position="40"/>
    </location>
</feature>
<evidence type="ECO:0000313" key="4">
    <source>
        <dbReference type="EMBL" id="KAK3089299.1"/>
    </source>
</evidence>
<dbReference type="InterPro" id="IPR011705">
    <property type="entry name" value="BACK"/>
</dbReference>
<dbReference type="Gene3D" id="2.120.10.80">
    <property type="entry name" value="Kelch-type beta propeller"/>
    <property type="match status" value="2"/>
</dbReference>
<dbReference type="AlphaFoldDB" id="A0AA88XY99"/>
<dbReference type="Pfam" id="PF00651">
    <property type="entry name" value="BTB"/>
    <property type="match status" value="1"/>
</dbReference>
<accession>A0AA88XY99</accession>
<dbReference type="InterPro" id="IPR000210">
    <property type="entry name" value="BTB/POZ_dom"/>
</dbReference>
<dbReference type="SUPFAM" id="SSF54695">
    <property type="entry name" value="POZ domain"/>
    <property type="match status" value="1"/>
</dbReference>
<keyword evidence="2" id="KW-0677">Repeat</keyword>
<dbReference type="PIRSF" id="PIRSF037037">
    <property type="entry name" value="Kelch-like_protein_gigaxonin"/>
    <property type="match status" value="1"/>
</dbReference>
<dbReference type="FunFam" id="1.25.40.420:FF:000001">
    <property type="entry name" value="Kelch-like family member 12"/>
    <property type="match status" value="1"/>
</dbReference>
<evidence type="ECO:0000259" key="3">
    <source>
        <dbReference type="PROSITE" id="PS50097"/>
    </source>
</evidence>
<proteinExistence type="predicted"/>
<dbReference type="SUPFAM" id="SSF50965">
    <property type="entry name" value="Galactose oxidase, central domain"/>
    <property type="match status" value="1"/>
</dbReference>
<protein>
    <recommendedName>
        <fullName evidence="3">BTB domain-containing protein</fullName>
    </recommendedName>
</protein>
<dbReference type="SMART" id="SM00875">
    <property type="entry name" value="BACK"/>
    <property type="match status" value="1"/>
</dbReference>
<sequence length="526" mass="59600">MFTNRMMERDQTSIEIHEISSTTFQSVLEFLYTGAIDISEGNCQDVLAAANMLGISDLVSICSKFLKLQLDAENCLGIYRFADAYSCEKLKADAEKFINKNFPKVSYQEEFLELPQELVSEILLSENLFIKSEQEVFQAAMNWLLFDPAIRRREIYKILTPVRFPLVAESDIKKFLETCPDIGIKVALLKYIEDFKQERSICKEHNLDRIKPHLTQPRRFARKNIYLIGGYFVETGGRWNDIHTLEIVSKYDTFNETWVQMQSLIYPRHHFGICVHKGLIYVAGGEHDSMIYDAVERYNPQSNKWYHMANLNHPRSGLGLVAVTDKLYALGGWIGMELGNTVEEYDPVRNEWRLHAEMPTLRIDMAVVELEGLIYVIGGADRDGGFESEMSLVESFNPVTKEWEELTSMNESRAYPGVASLGGYIYAVGGYSSVLGDLATVEKYCPMKNMWTSLPPMSYSRTAPSVVGVNGLLYIMGGRHSSSMDGIFSSSCIALDSMECYDPKTNTWTLLPRLPTPTSDAGAVFL</sequence>
<dbReference type="InterPro" id="IPR011333">
    <property type="entry name" value="SKP1/BTB/POZ_sf"/>
</dbReference>
<keyword evidence="5" id="KW-1185">Reference proteome</keyword>
<reference evidence="4" key="1">
    <citation type="submission" date="2019-08" db="EMBL/GenBank/DDBJ databases">
        <title>The improved chromosome-level genome for the pearl oyster Pinctada fucata martensii using PacBio sequencing and Hi-C.</title>
        <authorList>
            <person name="Zheng Z."/>
        </authorList>
    </citation>
    <scope>NUCLEOTIDE SEQUENCE</scope>
    <source>
        <strain evidence="4">ZZ-2019</strain>
        <tissue evidence="4">Adductor muscle</tissue>
    </source>
</reference>
<dbReference type="Pfam" id="PF01344">
    <property type="entry name" value="Kelch_1"/>
    <property type="match status" value="1"/>
</dbReference>
<dbReference type="Gene3D" id="1.25.40.420">
    <property type="match status" value="1"/>
</dbReference>
<comment type="caution">
    <text evidence="4">The sequence shown here is derived from an EMBL/GenBank/DDBJ whole genome shotgun (WGS) entry which is preliminary data.</text>
</comment>
<evidence type="ECO:0000313" key="5">
    <source>
        <dbReference type="Proteomes" id="UP001186944"/>
    </source>
</evidence>
<dbReference type="Pfam" id="PF07707">
    <property type="entry name" value="BACK"/>
    <property type="match status" value="1"/>
</dbReference>
<evidence type="ECO:0000256" key="1">
    <source>
        <dbReference type="ARBA" id="ARBA00022441"/>
    </source>
</evidence>
<dbReference type="InterPro" id="IPR006652">
    <property type="entry name" value="Kelch_1"/>
</dbReference>
<dbReference type="Gene3D" id="3.30.710.10">
    <property type="entry name" value="Potassium Channel Kv1.1, Chain A"/>
    <property type="match status" value="1"/>
</dbReference>
<dbReference type="SMART" id="SM00612">
    <property type="entry name" value="Kelch"/>
    <property type="match status" value="6"/>
</dbReference>
<dbReference type="PANTHER" id="PTHR45632:SF3">
    <property type="entry name" value="KELCH-LIKE PROTEIN 32"/>
    <property type="match status" value="1"/>
</dbReference>
<dbReference type="Proteomes" id="UP001186944">
    <property type="component" value="Unassembled WGS sequence"/>
</dbReference>
<evidence type="ECO:0000256" key="2">
    <source>
        <dbReference type="ARBA" id="ARBA00022737"/>
    </source>
</evidence>
<dbReference type="SUPFAM" id="SSF117281">
    <property type="entry name" value="Kelch motif"/>
    <property type="match status" value="1"/>
</dbReference>
<dbReference type="InterPro" id="IPR015915">
    <property type="entry name" value="Kelch-typ_b-propeller"/>
</dbReference>